<protein>
    <submittedName>
        <fullName evidence="1">Uncharacterized protein</fullName>
    </submittedName>
</protein>
<evidence type="ECO:0000313" key="1">
    <source>
        <dbReference type="EMBL" id="KAK5770238.1"/>
    </source>
</evidence>
<keyword evidence="2" id="KW-1185">Reference proteome</keyword>
<evidence type="ECO:0000313" key="2">
    <source>
        <dbReference type="Proteomes" id="UP001358586"/>
    </source>
</evidence>
<dbReference type="Proteomes" id="UP001358586">
    <property type="component" value="Chromosome 13"/>
</dbReference>
<dbReference type="InterPro" id="IPR044588">
    <property type="entry name" value="EREX-like"/>
</dbReference>
<organism evidence="1 2">
    <name type="scientific">Gossypium arboreum</name>
    <name type="common">Tree cotton</name>
    <name type="synonym">Gossypium nanking</name>
    <dbReference type="NCBI Taxonomy" id="29729"/>
    <lineage>
        <taxon>Eukaryota</taxon>
        <taxon>Viridiplantae</taxon>
        <taxon>Streptophyta</taxon>
        <taxon>Embryophyta</taxon>
        <taxon>Tracheophyta</taxon>
        <taxon>Spermatophyta</taxon>
        <taxon>Magnoliopsida</taxon>
        <taxon>eudicotyledons</taxon>
        <taxon>Gunneridae</taxon>
        <taxon>Pentapetalae</taxon>
        <taxon>rosids</taxon>
        <taxon>malvids</taxon>
        <taxon>Malvales</taxon>
        <taxon>Malvaceae</taxon>
        <taxon>Malvoideae</taxon>
        <taxon>Gossypium</taxon>
    </lineage>
</organism>
<sequence>MTDLVSRLNQEVALRQFRETKVKDLEVELKTNREYCDENMQQAVLIEREKFTQIQWNIELVWKQCLEMEVKLKNEQDERAHIQSSKLLITEKRLQRANLENYAGVVKVFSPTFSKLGRMTWELLFL</sequence>
<gene>
    <name evidence="1" type="ORF">PVK06_046388</name>
</gene>
<name>A0ABR0MAW0_GOSAR</name>
<comment type="caution">
    <text evidence="1">The sequence shown here is derived from an EMBL/GenBank/DDBJ whole genome shotgun (WGS) entry which is preliminary data.</text>
</comment>
<dbReference type="PANTHER" id="PTHR46856:SF3">
    <property type="entry name" value="PX DOMAIN-CONTAINING PROTEIN EREX"/>
    <property type="match status" value="1"/>
</dbReference>
<reference evidence="1 2" key="1">
    <citation type="submission" date="2023-03" db="EMBL/GenBank/DDBJ databases">
        <title>WGS of Gossypium arboreum.</title>
        <authorList>
            <person name="Yu D."/>
        </authorList>
    </citation>
    <scope>NUCLEOTIDE SEQUENCE [LARGE SCALE GENOMIC DNA]</scope>
    <source>
        <tissue evidence="1">Leaf</tissue>
    </source>
</reference>
<dbReference type="PANTHER" id="PTHR46856">
    <property type="entry name" value="PX DOMAIN-CONTAINING PROTEIN EREL1-RELATED"/>
    <property type="match status" value="1"/>
</dbReference>
<accession>A0ABR0MAW0</accession>
<dbReference type="EMBL" id="JARKNE010000013">
    <property type="protein sequence ID" value="KAK5770238.1"/>
    <property type="molecule type" value="Genomic_DNA"/>
</dbReference>
<proteinExistence type="predicted"/>